<dbReference type="InterPro" id="IPR018060">
    <property type="entry name" value="HTH_AraC"/>
</dbReference>
<dbReference type="PANTHER" id="PTHR43280">
    <property type="entry name" value="ARAC-FAMILY TRANSCRIPTIONAL REGULATOR"/>
    <property type="match status" value="1"/>
</dbReference>
<dbReference type="InterPro" id="IPR014710">
    <property type="entry name" value="RmlC-like_jellyroll"/>
</dbReference>
<dbReference type="SUPFAM" id="SSF51215">
    <property type="entry name" value="Regulatory protein AraC"/>
    <property type="match status" value="1"/>
</dbReference>
<sequence length="293" mass="34193">MAVVRKAELWMEKGEHFFTNGFSIFVNRVQERFELPEHVHDFYEICYVVEGSGFHYVEEETIRVRKGDLFFLPIGVSHIFRPASADPKKRLLISNCIFDEQLFQFLTSILPGQFGMYRFREQLLQRDCWLQIQERSGEFGTLFNSLFEEFQQKRTGYETMLCGLLLQLFIQMERALEGAEAPVYNRMETILRVMRERLGDKITLAQLAKEVGLGTRQLQRDIAEHMGCSFSELLLSERINRSCRLLEDTANSRRSIADIAAAIGLQDPKRFYRVFKEKTGMTPAQYRAERGTI</sequence>
<dbReference type="InterPro" id="IPR018062">
    <property type="entry name" value="HTH_AraC-typ_CS"/>
</dbReference>
<comment type="caution">
    <text evidence="5">The sequence shown here is derived from an EMBL/GenBank/DDBJ whole genome shotgun (WGS) entry which is preliminary data.</text>
</comment>
<dbReference type="PANTHER" id="PTHR43280:SF2">
    <property type="entry name" value="HTH-TYPE TRANSCRIPTIONAL REGULATOR EXSA"/>
    <property type="match status" value="1"/>
</dbReference>
<dbReference type="Gene3D" id="1.10.10.60">
    <property type="entry name" value="Homeodomain-like"/>
    <property type="match status" value="1"/>
</dbReference>
<dbReference type="EMBL" id="RXHU01000025">
    <property type="protein sequence ID" value="RTE09893.1"/>
    <property type="molecule type" value="Genomic_DNA"/>
</dbReference>
<dbReference type="Pfam" id="PF12833">
    <property type="entry name" value="HTH_18"/>
    <property type="match status" value="1"/>
</dbReference>
<dbReference type="SMART" id="SM00342">
    <property type="entry name" value="HTH_ARAC"/>
    <property type="match status" value="1"/>
</dbReference>
<protein>
    <submittedName>
        <fullName evidence="5">AraC family transcriptional regulator</fullName>
    </submittedName>
</protein>
<dbReference type="InterPro" id="IPR003313">
    <property type="entry name" value="AraC-bd"/>
</dbReference>
<keyword evidence="1" id="KW-0805">Transcription regulation</keyword>
<evidence type="ECO:0000313" key="6">
    <source>
        <dbReference type="Proteomes" id="UP000276128"/>
    </source>
</evidence>
<dbReference type="InterPro" id="IPR020449">
    <property type="entry name" value="Tscrpt_reg_AraC-type_HTH"/>
</dbReference>
<evidence type="ECO:0000259" key="4">
    <source>
        <dbReference type="PROSITE" id="PS01124"/>
    </source>
</evidence>
<evidence type="ECO:0000256" key="3">
    <source>
        <dbReference type="ARBA" id="ARBA00023163"/>
    </source>
</evidence>
<dbReference type="AlphaFoldDB" id="A0A430JFR5"/>
<organism evidence="5 6">
    <name type="scientific">Paenibacillus whitsoniae</name>
    <dbReference type="NCBI Taxonomy" id="2496558"/>
    <lineage>
        <taxon>Bacteria</taxon>
        <taxon>Bacillati</taxon>
        <taxon>Bacillota</taxon>
        <taxon>Bacilli</taxon>
        <taxon>Bacillales</taxon>
        <taxon>Paenibacillaceae</taxon>
        <taxon>Paenibacillus</taxon>
    </lineage>
</organism>
<evidence type="ECO:0000313" key="5">
    <source>
        <dbReference type="EMBL" id="RTE09893.1"/>
    </source>
</evidence>
<dbReference type="Pfam" id="PF02311">
    <property type="entry name" value="AraC_binding"/>
    <property type="match status" value="1"/>
</dbReference>
<keyword evidence="2" id="KW-0238">DNA-binding</keyword>
<evidence type="ECO:0000256" key="2">
    <source>
        <dbReference type="ARBA" id="ARBA00023125"/>
    </source>
</evidence>
<dbReference type="Proteomes" id="UP000276128">
    <property type="component" value="Unassembled WGS sequence"/>
</dbReference>
<dbReference type="OrthoDB" id="2582835at2"/>
<dbReference type="PROSITE" id="PS00041">
    <property type="entry name" value="HTH_ARAC_FAMILY_1"/>
    <property type="match status" value="1"/>
</dbReference>
<dbReference type="InterPro" id="IPR037923">
    <property type="entry name" value="HTH-like"/>
</dbReference>
<gene>
    <name evidence="5" type="ORF">EJQ19_10205</name>
</gene>
<keyword evidence="6" id="KW-1185">Reference proteome</keyword>
<dbReference type="Gene3D" id="2.60.120.10">
    <property type="entry name" value="Jelly Rolls"/>
    <property type="match status" value="1"/>
</dbReference>
<evidence type="ECO:0000256" key="1">
    <source>
        <dbReference type="ARBA" id="ARBA00023015"/>
    </source>
</evidence>
<accession>A0A430JFR5</accession>
<feature type="domain" description="HTH araC/xylS-type" evidence="4">
    <location>
        <begin position="188"/>
        <end position="289"/>
    </location>
</feature>
<dbReference type="PROSITE" id="PS01124">
    <property type="entry name" value="HTH_ARAC_FAMILY_2"/>
    <property type="match status" value="1"/>
</dbReference>
<dbReference type="SUPFAM" id="SSF46689">
    <property type="entry name" value="Homeodomain-like"/>
    <property type="match status" value="1"/>
</dbReference>
<dbReference type="PRINTS" id="PR00032">
    <property type="entry name" value="HTHARAC"/>
</dbReference>
<name>A0A430JFR5_9BACL</name>
<dbReference type="GO" id="GO:0043565">
    <property type="term" value="F:sequence-specific DNA binding"/>
    <property type="evidence" value="ECO:0007669"/>
    <property type="project" value="InterPro"/>
</dbReference>
<dbReference type="GO" id="GO:0003700">
    <property type="term" value="F:DNA-binding transcription factor activity"/>
    <property type="evidence" value="ECO:0007669"/>
    <property type="project" value="InterPro"/>
</dbReference>
<proteinExistence type="predicted"/>
<reference evidence="5 6" key="1">
    <citation type="submission" date="2018-12" db="EMBL/GenBank/DDBJ databases">
        <title>Bacillus ochoae sp. nov., Paenibacillus whitsoniae sp. nov., Paenibacillus spiritus sp. nov. Isolated from the Mars Exploration Rover during spacecraft assembly.</title>
        <authorList>
            <person name="Seuylemezian A."/>
            <person name="Vaishampayan P."/>
        </authorList>
    </citation>
    <scope>NUCLEOTIDE SEQUENCE [LARGE SCALE GENOMIC DNA]</scope>
    <source>
        <strain evidence="5 6">MER 54</strain>
    </source>
</reference>
<keyword evidence="3" id="KW-0804">Transcription</keyword>
<dbReference type="InterPro" id="IPR009057">
    <property type="entry name" value="Homeodomain-like_sf"/>
</dbReference>